<protein>
    <submittedName>
        <fullName evidence="1">Uncharacterized protein</fullName>
    </submittedName>
</protein>
<accession>A0AC61N0H1</accession>
<keyword evidence="2" id="KW-1185">Reference proteome</keyword>
<evidence type="ECO:0000313" key="2">
    <source>
        <dbReference type="Proteomes" id="UP000595814"/>
    </source>
</evidence>
<evidence type="ECO:0000313" key="1">
    <source>
        <dbReference type="EMBL" id="QQK08806.1"/>
    </source>
</evidence>
<dbReference type="EMBL" id="CP066744">
    <property type="protein sequence ID" value="QQK08806.1"/>
    <property type="molecule type" value="Genomic_DNA"/>
</dbReference>
<name>A0AC61N0H1_9FIRM</name>
<reference evidence="1 2" key="1">
    <citation type="journal article" date="2022" name="Int. J. Syst. Evol. Microbiol.">
        <title>Miniphocaeibacter halophilus sp. nov., an ammonium-tolerant acetate-producing bacterium isolated from a biogas system.</title>
        <authorList>
            <person name="Schnurer A."/>
            <person name="Singh A."/>
            <person name="Bi S."/>
            <person name="Qiao W."/>
            <person name="Westerholm M."/>
        </authorList>
    </citation>
    <scope>NUCLEOTIDE SEQUENCE [LARGE SCALE GENOMIC DNA]</scope>
    <source>
        <strain evidence="1 2">AMB_01</strain>
    </source>
</reference>
<gene>
    <name evidence="1" type="ORF">JFY71_04540</name>
</gene>
<proteinExistence type="predicted"/>
<sequence>MNLKEYEKENARILPQLKNEYKKEYFKIYNYIDFDDSFNLRKVITENTILKKLLNFQEKGKDVNNEEVSSFLNNSIGIYKNTPKIDYKYRILTLIKFFSLILLAISLASLTINLSNDNDIIKSGVRLYLIYWFVSLFIVHSITKKFTPLKIKKNTLGVILFVIPLALESFLDIIFPLNIFIDFYVFIGITIVSLITFFVSKHYSKKECTSLYSN</sequence>
<dbReference type="Proteomes" id="UP000595814">
    <property type="component" value="Chromosome"/>
</dbReference>
<organism evidence="1 2">
    <name type="scientific">Miniphocaeibacter halophilus</name>
    <dbReference type="NCBI Taxonomy" id="2931922"/>
    <lineage>
        <taxon>Bacteria</taxon>
        <taxon>Bacillati</taxon>
        <taxon>Bacillota</taxon>
        <taxon>Tissierellia</taxon>
        <taxon>Tissierellales</taxon>
        <taxon>Peptoniphilaceae</taxon>
        <taxon>Miniphocaeibacter</taxon>
    </lineage>
</organism>